<dbReference type="InterPro" id="IPR043129">
    <property type="entry name" value="ATPase_NBD"/>
</dbReference>
<dbReference type="Proteomes" id="UP001286456">
    <property type="component" value="Unassembled WGS sequence"/>
</dbReference>
<gene>
    <name evidence="1" type="ORF">B0T19DRAFT_451865</name>
</gene>
<evidence type="ECO:0000313" key="2">
    <source>
        <dbReference type="Proteomes" id="UP001286456"/>
    </source>
</evidence>
<evidence type="ECO:0000313" key="1">
    <source>
        <dbReference type="EMBL" id="KAK3317152.1"/>
    </source>
</evidence>
<dbReference type="Gene3D" id="3.90.640.10">
    <property type="entry name" value="Actin, Chain A, domain 4"/>
    <property type="match status" value="1"/>
</dbReference>
<dbReference type="CDD" id="cd10170">
    <property type="entry name" value="ASKHA_NBD_HSP70"/>
    <property type="match status" value="1"/>
</dbReference>
<proteinExistence type="predicted"/>
<evidence type="ECO:0008006" key="3">
    <source>
        <dbReference type="Google" id="ProtNLM"/>
    </source>
</evidence>
<comment type="caution">
    <text evidence="1">The sequence shown here is derived from an EMBL/GenBank/DDBJ whole genome shotgun (WGS) entry which is preliminary data.</text>
</comment>
<sequence length="454" mass="49984">MAGLWGQDILDSTPIEYILTVPAVWSDKAKADTLACASGAGFRPIETIRLINEPEAAAVWTFNQLPHTAVKAGDVFITVDAGGGTVDLTTFQILSMSPVLRVSELTEGGGGLCGSVYLNKRFEDLVERKIGKQLGILSEKEYGVVMQEFQSLFNDDIKPDFGVADEPTKTYFIPLPPSVPDDASAGIENGQFAVTAAEMDGVFSGVVQNIIGLITDQVEKVEEKAGCPEVSAILLVGGFGGSAYLRKAIEKHFDGSAMPKTGATQPAHARPAVTRGAMLRGLQGDIVTSRVIRAAYGVVMYTEWDPAVHESDTHRKTAEGLKFWSELKEAWCCDSVMSWYVQKGEEFTKEKVVTASFFRRFVDLTNLVFETKMIIWSGNGRAPYFKDDDCKAIAILRADFSKIPKHEIEVITTPTGRHYRVEYQIEMRFETRITFRLIYKGKVLSDDLAVDYGT</sequence>
<reference evidence="1" key="1">
    <citation type="journal article" date="2023" name="Mol. Phylogenet. Evol.">
        <title>Genome-scale phylogeny and comparative genomics of the fungal order Sordariales.</title>
        <authorList>
            <person name="Hensen N."/>
            <person name="Bonometti L."/>
            <person name="Westerberg I."/>
            <person name="Brannstrom I.O."/>
            <person name="Guillou S."/>
            <person name="Cros-Aarteil S."/>
            <person name="Calhoun S."/>
            <person name="Haridas S."/>
            <person name="Kuo A."/>
            <person name="Mondo S."/>
            <person name="Pangilinan J."/>
            <person name="Riley R."/>
            <person name="LaButti K."/>
            <person name="Andreopoulos B."/>
            <person name="Lipzen A."/>
            <person name="Chen C."/>
            <person name="Yan M."/>
            <person name="Daum C."/>
            <person name="Ng V."/>
            <person name="Clum A."/>
            <person name="Steindorff A."/>
            <person name="Ohm R.A."/>
            <person name="Martin F."/>
            <person name="Silar P."/>
            <person name="Natvig D.O."/>
            <person name="Lalanne C."/>
            <person name="Gautier V."/>
            <person name="Ament-Velasquez S.L."/>
            <person name="Kruys A."/>
            <person name="Hutchinson M.I."/>
            <person name="Powell A.J."/>
            <person name="Barry K."/>
            <person name="Miller A.N."/>
            <person name="Grigoriev I.V."/>
            <person name="Debuchy R."/>
            <person name="Gladieux P."/>
            <person name="Hiltunen Thoren M."/>
            <person name="Johannesson H."/>
        </authorList>
    </citation>
    <scope>NUCLEOTIDE SEQUENCE</scope>
    <source>
        <strain evidence="1">SMH4131-1</strain>
    </source>
</reference>
<dbReference type="EMBL" id="JAUEPO010000008">
    <property type="protein sequence ID" value="KAK3317152.1"/>
    <property type="molecule type" value="Genomic_DNA"/>
</dbReference>
<dbReference type="Gene3D" id="3.30.420.40">
    <property type="match status" value="2"/>
</dbReference>
<accession>A0AAE0I251</accession>
<dbReference type="PANTHER" id="PTHR14187:SF5">
    <property type="entry name" value="HEAT SHOCK 70 KDA PROTEIN 12A"/>
    <property type="match status" value="1"/>
</dbReference>
<protein>
    <recommendedName>
        <fullName evidence="3">Actin-like ATPase domain-containing protein</fullName>
    </recommendedName>
</protein>
<keyword evidence="2" id="KW-1185">Reference proteome</keyword>
<name>A0AAE0I251_9PEZI</name>
<reference evidence="1" key="2">
    <citation type="submission" date="2023-06" db="EMBL/GenBank/DDBJ databases">
        <authorList>
            <consortium name="Lawrence Berkeley National Laboratory"/>
            <person name="Haridas S."/>
            <person name="Hensen N."/>
            <person name="Bonometti L."/>
            <person name="Westerberg I."/>
            <person name="Brannstrom I.O."/>
            <person name="Guillou S."/>
            <person name="Cros-Aarteil S."/>
            <person name="Calhoun S."/>
            <person name="Kuo A."/>
            <person name="Mondo S."/>
            <person name="Pangilinan J."/>
            <person name="Riley R."/>
            <person name="Labutti K."/>
            <person name="Andreopoulos B."/>
            <person name="Lipzen A."/>
            <person name="Chen C."/>
            <person name="Yanf M."/>
            <person name="Daum C."/>
            <person name="Ng V."/>
            <person name="Clum A."/>
            <person name="Steindorff A."/>
            <person name="Ohm R."/>
            <person name="Martin F."/>
            <person name="Silar P."/>
            <person name="Natvig D."/>
            <person name="Lalanne C."/>
            <person name="Gautier V."/>
            <person name="Ament-Velasquez S.L."/>
            <person name="Kruys A."/>
            <person name="Hutchinson M.I."/>
            <person name="Powell A.J."/>
            <person name="Barry K."/>
            <person name="Miller A.N."/>
            <person name="Grigoriev I.V."/>
            <person name="Debuchy R."/>
            <person name="Gladieux P."/>
            <person name="Thoren M.H."/>
            <person name="Johannesson H."/>
        </authorList>
    </citation>
    <scope>NUCLEOTIDE SEQUENCE</scope>
    <source>
        <strain evidence="1">SMH4131-1</strain>
    </source>
</reference>
<dbReference type="SUPFAM" id="SSF53067">
    <property type="entry name" value="Actin-like ATPase domain"/>
    <property type="match status" value="2"/>
</dbReference>
<organism evidence="1 2">
    <name type="scientific">Cercophora scortea</name>
    <dbReference type="NCBI Taxonomy" id="314031"/>
    <lineage>
        <taxon>Eukaryota</taxon>
        <taxon>Fungi</taxon>
        <taxon>Dikarya</taxon>
        <taxon>Ascomycota</taxon>
        <taxon>Pezizomycotina</taxon>
        <taxon>Sordariomycetes</taxon>
        <taxon>Sordariomycetidae</taxon>
        <taxon>Sordariales</taxon>
        <taxon>Lasiosphaeriaceae</taxon>
        <taxon>Cercophora</taxon>
    </lineage>
</organism>
<dbReference type="AlphaFoldDB" id="A0AAE0I251"/>
<dbReference type="PANTHER" id="PTHR14187">
    <property type="entry name" value="ALPHA KINASE/ELONGATION FACTOR 2 KINASE"/>
    <property type="match status" value="1"/>
</dbReference>